<dbReference type="CDD" id="cd07012">
    <property type="entry name" value="PBP2_Bug_TTT"/>
    <property type="match status" value="1"/>
</dbReference>
<dbReference type="Pfam" id="PF03401">
    <property type="entry name" value="TctC"/>
    <property type="match status" value="1"/>
</dbReference>
<sequence>MNRRRFCLAAAMIPALHGLPAVAASLKDGGPVTMVVPFSPGGNLDTVARAIAPELQDLLGTTVVVENKPGAGGVIGAALVARAKPDGHTLLVTTPNAITVAPFMTSTDYTLKDFTSVGEIAAASLVVVVNPQGRFKTMRELLEQAHKKEGSVTMGHAGLGTTNHIALLGLEDAAGCKFTAVPYKGSAPAVTALLGQQVDAIIDQVTGSYANIKAGKLHAIAVLSAKRDRFLPDVPTLAEAGVKGFTAMTQAGLLAPAKTPKAVIAQLNSVLNKALQTDAVQQRMTNSGSTAMPSAPEDFQHILQAQLERARTLDAQGKLTAD</sequence>
<dbReference type="EMBL" id="JACCEW010000001">
    <property type="protein sequence ID" value="NYT36062.1"/>
    <property type="molecule type" value="Genomic_DNA"/>
</dbReference>
<dbReference type="Gene3D" id="3.40.190.150">
    <property type="entry name" value="Bordetella uptake gene, domain 1"/>
    <property type="match status" value="1"/>
</dbReference>
<protein>
    <submittedName>
        <fullName evidence="3">Tripartite tricarboxylate transporter substrate binding protein</fullName>
    </submittedName>
</protein>
<name>A0A853F8Z9_9BURK</name>
<dbReference type="PIRSF" id="PIRSF017082">
    <property type="entry name" value="YflP"/>
    <property type="match status" value="1"/>
</dbReference>
<evidence type="ECO:0000256" key="1">
    <source>
        <dbReference type="ARBA" id="ARBA00006987"/>
    </source>
</evidence>
<dbReference type="InterPro" id="IPR005064">
    <property type="entry name" value="BUG"/>
</dbReference>
<proteinExistence type="inferred from homology"/>
<evidence type="ECO:0000256" key="2">
    <source>
        <dbReference type="SAM" id="SignalP"/>
    </source>
</evidence>
<dbReference type="InterPro" id="IPR042100">
    <property type="entry name" value="Bug_dom1"/>
</dbReference>
<keyword evidence="2" id="KW-0732">Signal</keyword>
<feature type="chain" id="PRO_5032875958" evidence="2">
    <location>
        <begin position="24"/>
        <end position="322"/>
    </location>
</feature>
<evidence type="ECO:0000313" key="4">
    <source>
        <dbReference type="Proteomes" id="UP000580517"/>
    </source>
</evidence>
<dbReference type="AlphaFoldDB" id="A0A853F8Z9"/>
<dbReference type="Proteomes" id="UP000580517">
    <property type="component" value="Unassembled WGS sequence"/>
</dbReference>
<accession>A0A853F8Z9</accession>
<reference evidence="3 4" key="1">
    <citation type="submission" date="2020-07" db="EMBL/GenBank/DDBJ databases">
        <title>Taxonomic revisions and descriptions of new bacterial species based on genomic comparisons in the high-G+C-content subgroup of the family Alcaligenaceae.</title>
        <authorList>
            <person name="Szabo A."/>
            <person name="Felfoldi T."/>
        </authorList>
    </citation>
    <scope>NUCLEOTIDE SEQUENCE [LARGE SCALE GENOMIC DNA]</scope>
    <source>
        <strain evidence="3 4">DSM 25264</strain>
    </source>
</reference>
<evidence type="ECO:0000313" key="3">
    <source>
        <dbReference type="EMBL" id="NYT36062.1"/>
    </source>
</evidence>
<gene>
    <name evidence="3" type="ORF">H0A68_04190</name>
</gene>
<dbReference type="PANTHER" id="PTHR42928">
    <property type="entry name" value="TRICARBOXYLATE-BINDING PROTEIN"/>
    <property type="match status" value="1"/>
</dbReference>
<dbReference type="OrthoDB" id="8678477at2"/>
<organism evidence="3 4">
    <name type="scientific">Allopusillimonas soli</name>
    <dbReference type="NCBI Taxonomy" id="659016"/>
    <lineage>
        <taxon>Bacteria</taxon>
        <taxon>Pseudomonadati</taxon>
        <taxon>Pseudomonadota</taxon>
        <taxon>Betaproteobacteria</taxon>
        <taxon>Burkholderiales</taxon>
        <taxon>Alcaligenaceae</taxon>
        <taxon>Allopusillimonas</taxon>
    </lineage>
</organism>
<keyword evidence="4" id="KW-1185">Reference proteome</keyword>
<dbReference type="SUPFAM" id="SSF53850">
    <property type="entry name" value="Periplasmic binding protein-like II"/>
    <property type="match status" value="1"/>
</dbReference>
<feature type="signal peptide" evidence="2">
    <location>
        <begin position="1"/>
        <end position="23"/>
    </location>
</feature>
<comment type="caution">
    <text evidence="3">The sequence shown here is derived from an EMBL/GenBank/DDBJ whole genome shotgun (WGS) entry which is preliminary data.</text>
</comment>
<dbReference type="RefSeq" id="WP_129967976.1">
    <property type="nucleotide sequence ID" value="NZ_JACCEW010000001.1"/>
</dbReference>
<comment type="similarity">
    <text evidence="1">Belongs to the UPF0065 (bug) family.</text>
</comment>
<dbReference type="Gene3D" id="3.40.190.10">
    <property type="entry name" value="Periplasmic binding protein-like II"/>
    <property type="match status" value="1"/>
</dbReference>
<dbReference type="PANTHER" id="PTHR42928:SF5">
    <property type="entry name" value="BLR1237 PROTEIN"/>
    <property type="match status" value="1"/>
</dbReference>